<organism evidence="5 6">
    <name type="scientific">Lottiidibacillus patelloidae</name>
    <dbReference type="NCBI Taxonomy" id="2670334"/>
    <lineage>
        <taxon>Bacteria</taxon>
        <taxon>Bacillati</taxon>
        <taxon>Bacillota</taxon>
        <taxon>Bacilli</taxon>
        <taxon>Bacillales</taxon>
        <taxon>Bacillaceae</taxon>
        <taxon>Lottiidibacillus</taxon>
    </lineage>
</organism>
<feature type="domain" description="TcaA 4th" evidence="3">
    <location>
        <begin position="207"/>
        <end position="262"/>
    </location>
</feature>
<proteinExistence type="predicted"/>
<comment type="caution">
    <text evidence="5">The sequence shown here is derived from an EMBL/GenBank/DDBJ whole genome shotgun (WGS) entry which is preliminary data.</text>
</comment>
<evidence type="ECO:0000313" key="6">
    <source>
        <dbReference type="Proteomes" id="UP000217083"/>
    </source>
</evidence>
<sequence length="398" mass="46010">MKISTYINSPKIKTSIILAIILCSFFLFTSFNDGKEETISKFEEAIKNENVKALNDLLFSSEKDLSINEGTTKEILQYIKDNSLQDEIISAIKQEGKHDLFSLVKDTKLGLFENYVLVFHPYYMEVTYPEGLKKITIKNGKEIQINPNEKKTTIPVVPGIHIIKAFFETDYLSFTHSFQLDVSEVDANRIYKKYLKVGSVDIMPVWSDVTYYINGKEVKAEVGNNALTLNPIPLDGSVSIYYSKEFPWGTFQTEEFIISEGKPYHEWKTFAGIDPVNDTVAIQINESLIKFLNSWEEAIENHDLNIVKNITEEFNSNIEIFFNSIKRLNWKLVNFEIKNNPPQIFSNAKGKYSAVVSVKESYFSEREGITYYIDLSYVLRYDPDQNEWAIHERVEFQN</sequence>
<dbReference type="AlphaFoldDB" id="A0A263BQM0"/>
<reference evidence="5 6" key="2">
    <citation type="submission" date="2017-09" db="EMBL/GenBank/DDBJ databases">
        <title>Bacillus patelloidae sp. nov., isolated from the intestinal tract of a marine limpet.</title>
        <authorList>
            <person name="Liu R."/>
            <person name="Dong C."/>
            <person name="Shao Z."/>
        </authorList>
    </citation>
    <scope>NUCLEOTIDE SEQUENCE [LARGE SCALE GENOMIC DNA]</scope>
    <source>
        <strain evidence="5 6">SA5d-4</strain>
    </source>
</reference>
<dbReference type="Pfam" id="PF25155">
    <property type="entry name" value="NTF2_YvbJ"/>
    <property type="match status" value="1"/>
</dbReference>
<evidence type="ECO:0000256" key="1">
    <source>
        <dbReference type="SAM" id="Phobius"/>
    </source>
</evidence>
<feature type="domain" description="TcaA second" evidence="2">
    <location>
        <begin position="35"/>
        <end position="118"/>
    </location>
</feature>
<evidence type="ECO:0000259" key="3">
    <source>
        <dbReference type="Pfam" id="PF22820"/>
    </source>
</evidence>
<evidence type="ECO:0000313" key="5">
    <source>
        <dbReference type="EMBL" id="OZM56000.1"/>
    </source>
</evidence>
<dbReference type="Pfam" id="PF22813">
    <property type="entry name" value="TcaA_2nd"/>
    <property type="match status" value="1"/>
</dbReference>
<dbReference type="InterPro" id="IPR056902">
    <property type="entry name" value="NTF2_YvbJ"/>
</dbReference>
<dbReference type="Proteomes" id="UP000217083">
    <property type="component" value="Unassembled WGS sequence"/>
</dbReference>
<name>A0A263BQM0_9BACI</name>
<protein>
    <submittedName>
        <fullName evidence="5">Uncharacterized protein</fullName>
    </submittedName>
</protein>
<evidence type="ECO:0000259" key="4">
    <source>
        <dbReference type="Pfam" id="PF25155"/>
    </source>
</evidence>
<keyword evidence="1" id="KW-1133">Transmembrane helix</keyword>
<dbReference type="InterPro" id="IPR054530">
    <property type="entry name" value="TcaA_4th"/>
</dbReference>
<keyword evidence="1" id="KW-0812">Transmembrane</keyword>
<evidence type="ECO:0000259" key="2">
    <source>
        <dbReference type="Pfam" id="PF22813"/>
    </source>
</evidence>
<feature type="transmembrane region" description="Helical" evidence="1">
    <location>
        <begin position="12"/>
        <end position="31"/>
    </location>
</feature>
<accession>A0A263BQM0</accession>
<reference evidence="6" key="1">
    <citation type="submission" date="2017-08" db="EMBL/GenBank/DDBJ databases">
        <authorList>
            <person name="Huang Z."/>
        </authorList>
    </citation>
    <scope>NUCLEOTIDE SEQUENCE [LARGE SCALE GENOMIC DNA]</scope>
    <source>
        <strain evidence="6">SA5d-4</strain>
    </source>
</reference>
<dbReference type="PANTHER" id="PTHR40038">
    <property type="entry name" value="MEMBRANE-ASSOCIATED PROTEIN TCAA"/>
    <property type="match status" value="1"/>
</dbReference>
<dbReference type="InterPro" id="IPR054529">
    <property type="entry name" value="TcaA_2nd"/>
</dbReference>
<feature type="domain" description="YvbJ-like NTF2-like" evidence="4">
    <location>
        <begin position="286"/>
        <end position="392"/>
    </location>
</feature>
<dbReference type="PANTHER" id="PTHR40038:SF1">
    <property type="entry name" value="MEMBRANE-ASSOCIATED PROTEIN TCAA"/>
    <property type="match status" value="1"/>
</dbReference>
<keyword evidence="6" id="KW-1185">Reference proteome</keyword>
<dbReference type="RefSeq" id="WP_094926245.1">
    <property type="nucleotide sequence ID" value="NZ_NPIA01000009.1"/>
</dbReference>
<gene>
    <name evidence="5" type="ORF">CIB95_14235</name>
</gene>
<dbReference type="GO" id="GO:0005886">
    <property type="term" value="C:plasma membrane"/>
    <property type="evidence" value="ECO:0007669"/>
    <property type="project" value="UniProtKB-SubCell"/>
</dbReference>
<keyword evidence="1" id="KW-0472">Membrane</keyword>
<dbReference type="Pfam" id="PF22820">
    <property type="entry name" value="TcaA_3rd_4th"/>
    <property type="match status" value="1"/>
</dbReference>
<dbReference type="EMBL" id="NPIA01000009">
    <property type="protein sequence ID" value="OZM56000.1"/>
    <property type="molecule type" value="Genomic_DNA"/>
</dbReference>